<evidence type="ECO:0000259" key="5">
    <source>
        <dbReference type="Pfam" id="PF07992"/>
    </source>
</evidence>
<evidence type="ECO:0000313" key="7">
    <source>
        <dbReference type="Proteomes" id="UP000033434"/>
    </source>
</evidence>
<protein>
    <recommendedName>
        <fullName evidence="5">FAD/NAD(P)-binding domain-containing protein</fullName>
    </recommendedName>
</protein>
<dbReference type="Gene3D" id="3.50.50.60">
    <property type="entry name" value="FAD/NAD(P)-binding domain"/>
    <property type="match status" value="2"/>
</dbReference>
<keyword evidence="3" id="KW-0274">FAD</keyword>
<dbReference type="PRINTS" id="PR00368">
    <property type="entry name" value="FADPNR"/>
</dbReference>
<dbReference type="GO" id="GO:0005737">
    <property type="term" value="C:cytoplasm"/>
    <property type="evidence" value="ECO:0007669"/>
    <property type="project" value="TreeGrafter"/>
</dbReference>
<dbReference type="PRINTS" id="PR00411">
    <property type="entry name" value="PNDRDTASEI"/>
</dbReference>
<dbReference type="InterPro" id="IPR023753">
    <property type="entry name" value="FAD/NAD-binding_dom"/>
</dbReference>
<dbReference type="PATRIC" id="fig|1129367.4.peg.92"/>
<keyword evidence="4" id="KW-0560">Oxidoreductase</keyword>
<dbReference type="PANTHER" id="PTHR43557">
    <property type="entry name" value="APOPTOSIS-INDUCING FACTOR 1"/>
    <property type="match status" value="1"/>
</dbReference>
<dbReference type="AlphaFoldDB" id="A0A0F6AIW8"/>
<comment type="cofactor">
    <cofactor evidence="1">
        <name>FAD</name>
        <dbReference type="ChEBI" id="CHEBI:57692"/>
    </cofactor>
</comment>
<dbReference type="RefSeq" id="WP_052960799.1">
    <property type="nucleotide sequence ID" value="NZ_AUXW01000001.1"/>
</dbReference>
<evidence type="ECO:0000256" key="1">
    <source>
        <dbReference type="ARBA" id="ARBA00001974"/>
    </source>
</evidence>
<dbReference type="GO" id="GO:0016651">
    <property type="term" value="F:oxidoreductase activity, acting on NAD(P)H"/>
    <property type="evidence" value="ECO:0007669"/>
    <property type="project" value="TreeGrafter"/>
</dbReference>
<evidence type="ECO:0000313" key="6">
    <source>
        <dbReference type="EMBL" id="KKE85874.1"/>
    </source>
</evidence>
<comment type="caution">
    <text evidence="6">The sequence shown here is derived from an EMBL/GenBank/DDBJ whole genome shotgun (WGS) entry which is preliminary data.</text>
</comment>
<accession>A0A0F6AIW8</accession>
<name>A0A0F6AIW8_9GAMM</name>
<evidence type="ECO:0000256" key="2">
    <source>
        <dbReference type="ARBA" id="ARBA00022630"/>
    </source>
</evidence>
<dbReference type="EMBL" id="AUXW01000001">
    <property type="protein sequence ID" value="KKE85874.1"/>
    <property type="molecule type" value="Genomic_DNA"/>
</dbReference>
<feature type="domain" description="FAD/NAD(P)-binding" evidence="5">
    <location>
        <begin position="3"/>
        <end position="168"/>
    </location>
</feature>
<proteinExistence type="predicted"/>
<dbReference type="SUPFAM" id="SSF51905">
    <property type="entry name" value="FAD/NAD(P)-binding domain"/>
    <property type="match status" value="1"/>
</dbReference>
<organism evidence="6 7">
    <name type="scientific">Pseudoalteromonas luteoviolacea S4054</name>
    <dbReference type="NCBI Taxonomy" id="1129367"/>
    <lineage>
        <taxon>Bacteria</taxon>
        <taxon>Pseudomonadati</taxon>
        <taxon>Pseudomonadota</taxon>
        <taxon>Gammaproteobacteria</taxon>
        <taxon>Alteromonadales</taxon>
        <taxon>Pseudoalteromonadaceae</taxon>
        <taxon>Pseudoalteromonas</taxon>
    </lineage>
</organism>
<evidence type="ECO:0000256" key="3">
    <source>
        <dbReference type="ARBA" id="ARBA00022827"/>
    </source>
</evidence>
<sequence length="170" mass="18930">MQRCVIIGGGHAGAQACISLRKEGWTGQIVLLTDEDSLPYHRPPLSKTYLQNQVTAEKLLIRPQGAYQKENIEFRLKTRVKRIEPAQQRIELHNGEHLSYDKLLICTGSRARTADCMGAQLNNIFYIKTLNDIEKLSLAIGENSNKKRIVMVGGGYIGLETAAVLKKNGP</sequence>
<dbReference type="PROSITE" id="PS51257">
    <property type="entry name" value="PROKAR_LIPOPROTEIN"/>
    <property type="match status" value="1"/>
</dbReference>
<dbReference type="PANTHER" id="PTHR43557:SF2">
    <property type="entry name" value="RIESKE DOMAIN-CONTAINING PROTEIN-RELATED"/>
    <property type="match status" value="1"/>
</dbReference>
<dbReference type="InterPro" id="IPR036188">
    <property type="entry name" value="FAD/NAD-bd_sf"/>
</dbReference>
<evidence type="ECO:0000256" key="4">
    <source>
        <dbReference type="ARBA" id="ARBA00023002"/>
    </source>
</evidence>
<reference evidence="6 7" key="1">
    <citation type="journal article" date="2015" name="BMC Genomics">
        <title>Genome mining reveals unlocked bioactive potential of marine Gram-negative bacteria.</title>
        <authorList>
            <person name="Machado H."/>
            <person name="Sonnenschein E.C."/>
            <person name="Melchiorsen J."/>
            <person name="Gram L."/>
        </authorList>
    </citation>
    <scope>NUCLEOTIDE SEQUENCE [LARGE SCALE GENOMIC DNA]</scope>
    <source>
        <strain evidence="6 7">S4054</strain>
    </source>
</reference>
<dbReference type="InterPro" id="IPR050446">
    <property type="entry name" value="FAD-oxidoreductase/Apoptosis"/>
</dbReference>
<dbReference type="Pfam" id="PF07992">
    <property type="entry name" value="Pyr_redox_2"/>
    <property type="match status" value="1"/>
</dbReference>
<gene>
    <name evidence="6" type="ORF">N479_00440</name>
</gene>
<keyword evidence="2" id="KW-0285">Flavoprotein</keyword>
<dbReference type="Proteomes" id="UP000033434">
    <property type="component" value="Unassembled WGS sequence"/>
</dbReference>